<gene>
    <name evidence="3" type="ORF">A3770_15p74700</name>
    <name evidence="2" type="ORF">CPRI1469_LOCUS7813</name>
</gene>
<dbReference type="PANTHER" id="PTHR16161:SF0">
    <property type="entry name" value="TRANSCRIPTIONAL PROTEIN SWT1"/>
    <property type="match status" value="1"/>
</dbReference>
<dbReference type="EMBL" id="CP031048">
    <property type="protein sequence ID" value="QDZ24952.1"/>
    <property type="molecule type" value="Genomic_DNA"/>
</dbReference>
<dbReference type="AlphaFoldDB" id="A0A5B8MZA1"/>
<accession>A0A5B8MZA1</accession>
<sequence length="383" mass="42744">MDMDIDEAVDGEAMDWVETPAYWKGWEASTGRSGSGAPALFVVLDTNVLVEPRSLDSFRRSLAYFGRSGNRSAGWTVAVCVPWTVLSELDGLKQSKLEGKRVQARAAMKYLDEAFTTAGSGVSFFGQSMAEFKEAIRVFGVQGLRHSNDDLILQCTLQKQKMLMDGNRGGDVVVLLTGDRNLCLKSRACGVAACTSLDALDFADLEARRRSNLETALAAGRPPVRAVEPDVRGRDLSAAPRRASGNLDARSVAEISGETLEVLQRCLSLFVRETFQENFGPKEWESMVSVPPPWTIQDLFKLVKQHWFSLDLDRESQSTLDLAEHVHGRRSQDGGKELPRQTFLMFFDNTCKLFENVFNEPSKFDAEKQRMSHLWQRVYGESV</sequence>
<evidence type="ECO:0000313" key="4">
    <source>
        <dbReference type="Proteomes" id="UP000316726"/>
    </source>
</evidence>
<dbReference type="InterPro" id="IPR002716">
    <property type="entry name" value="PIN_dom"/>
</dbReference>
<evidence type="ECO:0000259" key="1">
    <source>
        <dbReference type="SMART" id="SM00670"/>
    </source>
</evidence>
<dbReference type="Pfam" id="PF13638">
    <property type="entry name" value="PIN_4"/>
    <property type="match status" value="1"/>
</dbReference>
<protein>
    <recommendedName>
        <fullName evidence="1">PIN domain-containing protein</fullName>
    </recommendedName>
</protein>
<name>A0A5B8MZA1_9CHLO</name>
<reference evidence="2" key="2">
    <citation type="submission" date="2021-01" db="EMBL/GenBank/DDBJ databases">
        <authorList>
            <person name="Corre E."/>
            <person name="Pelletier E."/>
            <person name="Niang G."/>
            <person name="Scheremetjew M."/>
            <person name="Finn R."/>
            <person name="Kale V."/>
            <person name="Holt S."/>
            <person name="Cochrane G."/>
            <person name="Meng A."/>
            <person name="Brown T."/>
            <person name="Cohen L."/>
        </authorList>
    </citation>
    <scope>NUCLEOTIDE SEQUENCE</scope>
    <source>
        <strain evidence="2">CCMP1205</strain>
    </source>
</reference>
<dbReference type="Gene3D" id="3.40.50.1010">
    <property type="entry name" value="5'-nuclease"/>
    <property type="match status" value="1"/>
</dbReference>
<dbReference type="CDD" id="cd09880">
    <property type="entry name" value="PIN_Smg5-6-like"/>
    <property type="match status" value="1"/>
</dbReference>
<proteinExistence type="predicted"/>
<dbReference type="PANTHER" id="PTHR16161">
    <property type="entry name" value="TRANSCRIPTIONAL PROTEIN SWT1"/>
    <property type="match status" value="1"/>
</dbReference>
<dbReference type="OrthoDB" id="548295at2759"/>
<dbReference type="GO" id="GO:0005634">
    <property type="term" value="C:nucleus"/>
    <property type="evidence" value="ECO:0007669"/>
    <property type="project" value="TreeGrafter"/>
</dbReference>
<dbReference type="SUPFAM" id="SSF88723">
    <property type="entry name" value="PIN domain-like"/>
    <property type="match status" value="1"/>
</dbReference>
<reference evidence="3 4" key="1">
    <citation type="submission" date="2018-07" db="EMBL/GenBank/DDBJ databases">
        <title>The complete nuclear genome of the prasinophyte Chloropicon primus (CCMP1205).</title>
        <authorList>
            <person name="Pombert J.-F."/>
            <person name="Otis C."/>
            <person name="Turmel M."/>
            <person name="Lemieux C."/>
        </authorList>
    </citation>
    <scope>NUCLEOTIDE SEQUENCE [LARGE SCALE GENOMIC DNA]</scope>
    <source>
        <strain evidence="3 4">CCMP1205</strain>
    </source>
</reference>
<dbReference type="Proteomes" id="UP000316726">
    <property type="component" value="Chromosome 15"/>
</dbReference>
<dbReference type="InterPro" id="IPR052626">
    <property type="entry name" value="SWT1_Regulator"/>
</dbReference>
<evidence type="ECO:0000313" key="3">
    <source>
        <dbReference type="EMBL" id="QDZ24952.1"/>
    </source>
</evidence>
<dbReference type="InterPro" id="IPR029060">
    <property type="entry name" value="PIN-like_dom_sf"/>
</dbReference>
<organism evidence="3 4">
    <name type="scientific">Chloropicon primus</name>
    <dbReference type="NCBI Taxonomy" id="1764295"/>
    <lineage>
        <taxon>Eukaryota</taxon>
        <taxon>Viridiplantae</taxon>
        <taxon>Chlorophyta</taxon>
        <taxon>Chloropicophyceae</taxon>
        <taxon>Chloropicales</taxon>
        <taxon>Chloropicaceae</taxon>
        <taxon>Chloropicon</taxon>
    </lineage>
</organism>
<dbReference type="EMBL" id="HBHL01011926">
    <property type="protein sequence ID" value="CAD9718947.1"/>
    <property type="molecule type" value="Transcribed_RNA"/>
</dbReference>
<dbReference type="SMART" id="SM00670">
    <property type="entry name" value="PINc"/>
    <property type="match status" value="1"/>
</dbReference>
<keyword evidence="4" id="KW-1185">Reference proteome</keyword>
<evidence type="ECO:0000313" key="2">
    <source>
        <dbReference type="EMBL" id="CAD9718947.1"/>
    </source>
</evidence>
<feature type="domain" description="PIN" evidence="1">
    <location>
        <begin position="40"/>
        <end position="184"/>
    </location>
</feature>